<accession>A0A1Q8YDK9</accession>
<protein>
    <submittedName>
        <fullName evidence="1">Uncharacterized protein</fullName>
    </submittedName>
</protein>
<sequence length="40" mass="4628">MSRLDALATQVARVVRIIGRKAIFVKEHSHVESNLYFRTD</sequence>
<name>A0A1Q8YDK9_9BURK</name>
<reference evidence="1 2" key="1">
    <citation type="submission" date="2017-01" db="EMBL/GenBank/DDBJ databases">
        <title>Genome sequence of Rhodoferax antarcticus ANT.BR, a psychrophilic purple nonsulfur bacterium from an Antarctic microbial mat.</title>
        <authorList>
            <person name="Baker J."/>
            <person name="Riester C."/>
            <person name="Skinner B."/>
            <person name="Newell A."/>
            <person name="Swingley W."/>
            <person name="Madigan M."/>
            <person name="Jung D."/>
            <person name="Asao M."/>
            <person name="Chen M."/>
            <person name="Loughlin P."/>
            <person name="Pan H."/>
            <person name="Lin S."/>
            <person name="Li N."/>
            <person name="Shaw J."/>
            <person name="Prado M."/>
            <person name="Sherman C."/>
            <person name="Li X."/>
            <person name="Tang J."/>
            <person name="Blankenship R."/>
            <person name="Zhao T."/>
            <person name="Touchman J."/>
            <person name="Sattley M."/>
        </authorList>
    </citation>
    <scope>NUCLEOTIDE SEQUENCE [LARGE SCALE GENOMIC DNA]</scope>
    <source>
        <strain evidence="1 2">ANT.BR</strain>
    </source>
</reference>
<proteinExistence type="predicted"/>
<gene>
    <name evidence="1" type="ORF">BLL52_2367</name>
</gene>
<evidence type="ECO:0000313" key="2">
    <source>
        <dbReference type="Proteomes" id="UP000185911"/>
    </source>
</evidence>
<dbReference type="EMBL" id="MSYM01000013">
    <property type="protein sequence ID" value="OLP06136.1"/>
    <property type="molecule type" value="Genomic_DNA"/>
</dbReference>
<dbReference type="Proteomes" id="UP000185911">
    <property type="component" value="Unassembled WGS sequence"/>
</dbReference>
<comment type="caution">
    <text evidence="1">The sequence shown here is derived from an EMBL/GenBank/DDBJ whole genome shotgun (WGS) entry which is preliminary data.</text>
</comment>
<organism evidence="1 2">
    <name type="scientific">Rhodoferax antarcticus ANT.BR</name>
    <dbReference type="NCBI Taxonomy" id="1111071"/>
    <lineage>
        <taxon>Bacteria</taxon>
        <taxon>Pseudomonadati</taxon>
        <taxon>Pseudomonadota</taxon>
        <taxon>Betaproteobacteria</taxon>
        <taxon>Burkholderiales</taxon>
        <taxon>Comamonadaceae</taxon>
        <taxon>Rhodoferax</taxon>
    </lineage>
</organism>
<dbReference type="AlphaFoldDB" id="A0A1Q8YDK9"/>
<keyword evidence="2" id="KW-1185">Reference proteome</keyword>
<evidence type="ECO:0000313" key="1">
    <source>
        <dbReference type="EMBL" id="OLP06136.1"/>
    </source>
</evidence>